<dbReference type="PANTHER" id="PTHR47985">
    <property type="entry name" value="OS07G0668900 PROTEIN"/>
    <property type="match status" value="1"/>
</dbReference>
<evidence type="ECO:0000256" key="6">
    <source>
        <dbReference type="ARBA" id="ARBA00022777"/>
    </source>
</evidence>
<evidence type="ECO:0000256" key="1">
    <source>
        <dbReference type="ARBA" id="ARBA00004193"/>
    </source>
</evidence>
<dbReference type="CDD" id="cd14066">
    <property type="entry name" value="STKc_IRAK"/>
    <property type="match status" value="1"/>
</dbReference>
<gene>
    <name evidence="14" type="ORF">HID58_074961</name>
</gene>
<sequence>MNCFSCFYFHEKKRTPKDSDNNSRRRNGKVTGRDNNKTHPEIPTKTEVEKNKNNDAEKEISNNIAAQTFTFRELATATKNFRQECLIGEGGFGRVYKGRDVKWAGCSWIVAVKQLDRNGLQGNKEFIVEVLMLSLLHHKHLVNLIGYCADGDQRLLVYEYMSRGSLEDHLLNLTPDQVPLDWDTRIRIALGAAMGLEYLHDKADPPVIYRDLKAANILLDSDFNAKLSDFGLAKLGPVGDKQHVSSRVMGTYGYCAPAYQRTGQLTIKSDVYSFGVVLLELITGRRVIDTTRPKDEQNLVTWAQPVFKEPSRFPELADPSLEGVFPEKALNQAVAVTAMCLQEEATVRPLMSDVVTALGFLGTAPGGSISVPHYDDVPPPQQTAEPSRAL</sequence>
<comment type="similarity">
    <text evidence="11">Belongs to the protein kinase superfamily.</text>
</comment>
<dbReference type="PANTHER" id="PTHR47985:SF31">
    <property type="entry name" value="SERINE_THREONINE-PROTEIN KINASE PBL26-RELATED"/>
    <property type="match status" value="1"/>
</dbReference>
<evidence type="ECO:0000256" key="10">
    <source>
        <dbReference type="PROSITE-ProRule" id="PRU10141"/>
    </source>
</evidence>
<dbReference type="SMART" id="SM00220">
    <property type="entry name" value="S_TKc"/>
    <property type="match status" value="1"/>
</dbReference>
<reference evidence="14 15" key="1">
    <citation type="submission" date="2021-05" db="EMBL/GenBank/DDBJ databases">
        <title>Genome Assembly of Synthetic Allotetraploid Brassica napus Reveals Homoeologous Exchanges between Subgenomes.</title>
        <authorList>
            <person name="Davis J.T."/>
        </authorList>
    </citation>
    <scope>NUCLEOTIDE SEQUENCE [LARGE SCALE GENOMIC DNA]</scope>
    <source>
        <strain evidence="15">cv. Da-Ae</strain>
        <tissue evidence="14">Seedling</tissue>
    </source>
</reference>
<dbReference type="PROSITE" id="PS00108">
    <property type="entry name" value="PROTEIN_KINASE_ST"/>
    <property type="match status" value="1"/>
</dbReference>
<dbReference type="PROSITE" id="PS00107">
    <property type="entry name" value="PROTEIN_KINASE_ATP"/>
    <property type="match status" value="1"/>
</dbReference>
<proteinExistence type="inferred from homology"/>
<keyword evidence="3 11" id="KW-0723">Serine/threonine-protein kinase</keyword>
<evidence type="ECO:0000256" key="2">
    <source>
        <dbReference type="ARBA" id="ARBA00022475"/>
    </source>
</evidence>
<dbReference type="InterPro" id="IPR017441">
    <property type="entry name" value="Protein_kinase_ATP_BS"/>
</dbReference>
<dbReference type="InterPro" id="IPR008271">
    <property type="entry name" value="Ser/Thr_kinase_AS"/>
</dbReference>
<name>A0ABQ7YI98_BRANA</name>
<dbReference type="Proteomes" id="UP000824890">
    <property type="component" value="Unassembled WGS sequence"/>
</dbReference>
<evidence type="ECO:0000256" key="8">
    <source>
        <dbReference type="ARBA" id="ARBA00023136"/>
    </source>
</evidence>
<keyword evidence="5 10" id="KW-0547">Nucleotide-binding</keyword>
<evidence type="ECO:0000256" key="3">
    <source>
        <dbReference type="ARBA" id="ARBA00022527"/>
    </source>
</evidence>
<keyword evidence="8" id="KW-0472">Membrane</keyword>
<evidence type="ECO:0000256" key="12">
    <source>
        <dbReference type="SAM" id="MobiDB-lite"/>
    </source>
</evidence>
<feature type="region of interest" description="Disordered" evidence="12">
    <location>
        <begin position="369"/>
        <end position="390"/>
    </location>
</feature>
<dbReference type="Gene3D" id="3.30.200.20">
    <property type="entry name" value="Phosphorylase Kinase, domain 1"/>
    <property type="match status" value="1"/>
</dbReference>
<dbReference type="InterPro" id="IPR011009">
    <property type="entry name" value="Kinase-like_dom_sf"/>
</dbReference>
<evidence type="ECO:0000256" key="5">
    <source>
        <dbReference type="ARBA" id="ARBA00022741"/>
    </source>
</evidence>
<feature type="compositionally biased region" description="Basic and acidic residues" evidence="12">
    <location>
        <begin position="31"/>
        <end position="56"/>
    </location>
</feature>
<keyword evidence="15" id="KW-1185">Reference proteome</keyword>
<feature type="binding site" evidence="10">
    <location>
        <position position="113"/>
    </location>
    <ligand>
        <name>ATP</name>
        <dbReference type="ChEBI" id="CHEBI:30616"/>
    </ligand>
</feature>
<keyword evidence="2" id="KW-1003">Cell membrane</keyword>
<dbReference type="Pfam" id="PF07714">
    <property type="entry name" value="PK_Tyr_Ser-Thr"/>
    <property type="match status" value="1"/>
</dbReference>
<dbReference type="EMBL" id="JAGKQM010000017">
    <property type="protein sequence ID" value="KAH0867939.1"/>
    <property type="molecule type" value="Genomic_DNA"/>
</dbReference>
<evidence type="ECO:0000313" key="14">
    <source>
        <dbReference type="EMBL" id="KAH0867939.1"/>
    </source>
</evidence>
<comment type="subcellular location">
    <subcellularLocation>
        <location evidence="1">Cell membrane</location>
        <topology evidence="1">Lipid-anchor</topology>
    </subcellularLocation>
</comment>
<comment type="caution">
    <text evidence="14">The sequence shown here is derived from an EMBL/GenBank/DDBJ whole genome shotgun (WGS) entry which is preliminary data.</text>
</comment>
<feature type="domain" description="Protein kinase" evidence="13">
    <location>
        <begin position="81"/>
        <end position="361"/>
    </location>
</feature>
<dbReference type="InterPro" id="IPR000719">
    <property type="entry name" value="Prot_kinase_dom"/>
</dbReference>
<dbReference type="Gene3D" id="1.10.510.10">
    <property type="entry name" value="Transferase(Phosphotransferase) domain 1"/>
    <property type="match status" value="1"/>
</dbReference>
<feature type="region of interest" description="Disordered" evidence="12">
    <location>
        <begin position="14"/>
        <end position="56"/>
    </location>
</feature>
<evidence type="ECO:0000256" key="9">
    <source>
        <dbReference type="ARBA" id="ARBA00023288"/>
    </source>
</evidence>
<evidence type="ECO:0000256" key="11">
    <source>
        <dbReference type="RuleBase" id="RU000304"/>
    </source>
</evidence>
<keyword evidence="4" id="KW-0808">Transferase</keyword>
<evidence type="ECO:0000259" key="13">
    <source>
        <dbReference type="PROSITE" id="PS50011"/>
    </source>
</evidence>
<dbReference type="PROSITE" id="PS50011">
    <property type="entry name" value="PROTEIN_KINASE_DOM"/>
    <property type="match status" value="1"/>
</dbReference>
<keyword evidence="9" id="KW-0449">Lipoprotein</keyword>
<evidence type="ECO:0000313" key="15">
    <source>
        <dbReference type="Proteomes" id="UP000824890"/>
    </source>
</evidence>
<evidence type="ECO:0000256" key="7">
    <source>
        <dbReference type="ARBA" id="ARBA00022840"/>
    </source>
</evidence>
<keyword evidence="6" id="KW-0418">Kinase</keyword>
<protein>
    <recommendedName>
        <fullName evidence="13">Protein kinase domain-containing protein</fullName>
    </recommendedName>
</protein>
<evidence type="ECO:0000256" key="4">
    <source>
        <dbReference type="ARBA" id="ARBA00022679"/>
    </source>
</evidence>
<organism evidence="14 15">
    <name type="scientific">Brassica napus</name>
    <name type="common">Rape</name>
    <dbReference type="NCBI Taxonomy" id="3708"/>
    <lineage>
        <taxon>Eukaryota</taxon>
        <taxon>Viridiplantae</taxon>
        <taxon>Streptophyta</taxon>
        <taxon>Embryophyta</taxon>
        <taxon>Tracheophyta</taxon>
        <taxon>Spermatophyta</taxon>
        <taxon>Magnoliopsida</taxon>
        <taxon>eudicotyledons</taxon>
        <taxon>Gunneridae</taxon>
        <taxon>Pentapetalae</taxon>
        <taxon>rosids</taxon>
        <taxon>malvids</taxon>
        <taxon>Brassicales</taxon>
        <taxon>Brassicaceae</taxon>
        <taxon>Brassiceae</taxon>
        <taxon>Brassica</taxon>
    </lineage>
</organism>
<dbReference type="SUPFAM" id="SSF56112">
    <property type="entry name" value="Protein kinase-like (PK-like)"/>
    <property type="match status" value="1"/>
</dbReference>
<accession>A0ABQ7YI98</accession>
<dbReference type="InterPro" id="IPR001245">
    <property type="entry name" value="Ser-Thr/Tyr_kinase_cat_dom"/>
</dbReference>
<keyword evidence="7 10" id="KW-0067">ATP-binding</keyword>